<evidence type="ECO:0000259" key="2">
    <source>
        <dbReference type="Pfam" id="PF12624"/>
    </source>
</evidence>
<dbReference type="STRING" id="623744.A0A553Q054"/>
<evidence type="ECO:0000313" key="3">
    <source>
        <dbReference type="EMBL" id="TRY83318.1"/>
    </source>
</evidence>
<keyword evidence="1" id="KW-0813">Transport</keyword>
<dbReference type="PANTHER" id="PTHR12517">
    <property type="entry name" value="VACUOLAR PROTEIN SORTING-ASSOCIATED PROTEIN 13B"/>
    <property type="match status" value="1"/>
</dbReference>
<protein>
    <recommendedName>
        <fullName evidence="2">Chorein N-terminal domain-containing protein</fullName>
    </recommendedName>
</protein>
<dbReference type="AlphaFoldDB" id="A0A553Q054"/>
<dbReference type="PANTHER" id="PTHR12517:SF0">
    <property type="entry name" value="INTERMEMBRANE LIPID TRANSFER PROTEIN VPS13B"/>
    <property type="match status" value="1"/>
</dbReference>
<name>A0A553Q054_9TELE</name>
<organism evidence="3 4">
    <name type="scientific">Danionella cerebrum</name>
    <dbReference type="NCBI Taxonomy" id="2873325"/>
    <lineage>
        <taxon>Eukaryota</taxon>
        <taxon>Metazoa</taxon>
        <taxon>Chordata</taxon>
        <taxon>Craniata</taxon>
        <taxon>Vertebrata</taxon>
        <taxon>Euteleostomi</taxon>
        <taxon>Actinopterygii</taxon>
        <taxon>Neopterygii</taxon>
        <taxon>Teleostei</taxon>
        <taxon>Ostariophysi</taxon>
        <taxon>Cypriniformes</taxon>
        <taxon>Danionidae</taxon>
        <taxon>Danioninae</taxon>
        <taxon>Danionella</taxon>
    </lineage>
</organism>
<dbReference type="Proteomes" id="UP000316079">
    <property type="component" value="Unassembled WGS sequence"/>
</dbReference>
<proteinExistence type="predicted"/>
<reference evidence="3 4" key="1">
    <citation type="journal article" date="2019" name="Sci. Data">
        <title>Hybrid genome assembly and annotation of Danionella translucida.</title>
        <authorList>
            <person name="Kadobianskyi M."/>
            <person name="Schulze L."/>
            <person name="Schuelke M."/>
            <person name="Judkewitz B."/>
        </authorList>
    </citation>
    <scope>NUCLEOTIDE SEQUENCE [LARGE SCALE GENOMIC DNA]</scope>
    <source>
        <strain evidence="3 4">Bolton</strain>
    </source>
</reference>
<sequence>MCAGYGYSLIRRVLNNVCVCVNNLILKYVEDDIVLSVNITSAECVTVDELWDPAFMDITPPDLVLRKRISFSDCTVCLDKRDASGKIEFYQDPLIYKCSFTTRLHFTYENTHAKIPAVIKQIPMFLRLVELALSLYYGEMEVYPEAGRERAERDPLSDRDSVDSSVLIKCKMLWFPLGLAESPDLPQPSSVTVLASGPGLEGGDDEEDQGWVSWAWSFIPAMVGAEGEENEQSGALLDPEEMLDSGANQSSQTVPFTQRDPVLSISFYCTRASLTFKVSQSHTN</sequence>
<keyword evidence="4" id="KW-1185">Reference proteome</keyword>
<evidence type="ECO:0000313" key="4">
    <source>
        <dbReference type="Proteomes" id="UP000316079"/>
    </source>
</evidence>
<accession>A0A553Q054</accession>
<dbReference type="InterPro" id="IPR039782">
    <property type="entry name" value="VPS13B"/>
</dbReference>
<dbReference type="InterPro" id="IPR026854">
    <property type="entry name" value="VPS13_N"/>
</dbReference>
<dbReference type="EMBL" id="SRMA01026482">
    <property type="protein sequence ID" value="TRY83318.1"/>
    <property type="molecule type" value="Genomic_DNA"/>
</dbReference>
<dbReference type="Pfam" id="PF12624">
    <property type="entry name" value="VPS13_N"/>
    <property type="match status" value="1"/>
</dbReference>
<comment type="caution">
    <text evidence="3">The sequence shown here is derived from an EMBL/GenBank/DDBJ whole genome shotgun (WGS) entry which is preliminary data.</text>
</comment>
<evidence type="ECO:0000256" key="1">
    <source>
        <dbReference type="ARBA" id="ARBA00022448"/>
    </source>
</evidence>
<feature type="domain" description="Chorein N-terminal" evidence="2">
    <location>
        <begin position="4"/>
        <end position="128"/>
    </location>
</feature>
<gene>
    <name evidence="3" type="ORF">DNTS_006042</name>
</gene>
<dbReference type="OrthoDB" id="445152at2759"/>